<evidence type="ECO:0000256" key="2">
    <source>
        <dbReference type="SAM" id="MobiDB-lite"/>
    </source>
</evidence>
<dbReference type="Proteomes" id="UP000515146">
    <property type="component" value="Unplaced"/>
</dbReference>
<organism evidence="3 4">
    <name type="scientific">Dermatophagoides pteronyssinus</name>
    <name type="common">European house dust mite</name>
    <dbReference type="NCBI Taxonomy" id="6956"/>
    <lineage>
        <taxon>Eukaryota</taxon>
        <taxon>Metazoa</taxon>
        <taxon>Ecdysozoa</taxon>
        <taxon>Arthropoda</taxon>
        <taxon>Chelicerata</taxon>
        <taxon>Arachnida</taxon>
        <taxon>Acari</taxon>
        <taxon>Acariformes</taxon>
        <taxon>Sarcoptiformes</taxon>
        <taxon>Astigmata</taxon>
        <taxon>Psoroptidia</taxon>
        <taxon>Analgoidea</taxon>
        <taxon>Pyroglyphidae</taxon>
        <taxon>Dermatophagoidinae</taxon>
        <taxon>Dermatophagoides</taxon>
    </lineage>
</organism>
<feature type="compositionally biased region" description="Low complexity" evidence="2">
    <location>
        <begin position="69"/>
        <end position="78"/>
    </location>
</feature>
<proteinExistence type="predicted"/>
<reference evidence="4" key="1">
    <citation type="submission" date="2025-08" db="UniProtKB">
        <authorList>
            <consortium name="RefSeq"/>
        </authorList>
    </citation>
    <scope>IDENTIFICATION</scope>
    <source>
        <strain evidence="4">Airmid</strain>
    </source>
</reference>
<feature type="region of interest" description="Disordered" evidence="2">
    <location>
        <begin position="68"/>
        <end position="95"/>
    </location>
</feature>
<evidence type="ECO:0000313" key="3">
    <source>
        <dbReference type="Proteomes" id="UP000515146"/>
    </source>
</evidence>
<sequence length="220" mass="26113">MFLWSQIFFHFIFSSKNIMTSKRELAKRLDRLENRIDKLCSIRNRFGEWLFIDTDRWLMLNRIIDRPPSSSLSSSSISNNQMNRATTSRGSCDLDQDQGYKSLITKIESKQPNIENVTNDQQQQQEQRQKHIVYQIIIEANHSMILAGFINSYMMSLFKNPLFTIIRTSPEKMIIFIECQKTVENFLKHCHYDLSKGCWQFDLNNIMPMKITLEQSIYYD</sequence>
<evidence type="ECO:0000256" key="1">
    <source>
        <dbReference type="SAM" id="Coils"/>
    </source>
</evidence>
<dbReference type="RefSeq" id="XP_027200482.1">
    <property type="nucleotide sequence ID" value="XM_027344681.1"/>
</dbReference>
<dbReference type="KEGG" id="dpte:113794565"/>
<feature type="coiled-coil region" evidence="1">
    <location>
        <begin position="15"/>
        <end position="42"/>
    </location>
</feature>
<dbReference type="AlphaFoldDB" id="A0A6P6Y4S9"/>
<feature type="compositionally biased region" description="Polar residues" evidence="2">
    <location>
        <begin position="79"/>
        <end position="90"/>
    </location>
</feature>
<keyword evidence="1" id="KW-0175">Coiled coil</keyword>
<protein>
    <submittedName>
        <fullName evidence="4">Uncharacterized protein LOC113794565</fullName>
    </submittedName>
</protein>
<gene>
    <name evidence="4" type="primary">LOC113794565</name>
</gene>
<dbReference type="InParanoid" id="A0A6P6Y4S9"/>
<name>A0A6P6Y4S9_DERPT</name>
<accession>A0A6P6Y4S9</accession>
<evidence type="ECO:0000313" key="4">
    <source>
        <dbReference type="RefSeq" id="XP_027200482.1"/>
    </source>
</evidence>
<keyword evidence="3" id="KW-1185">Reference proteome</keyword>